<dbReference type="SUPFAM" id="SSF52540">
    <property type="entry name" value="P-loop containing nucleoside triphosphate hydrolases"/>
    <property type="match status" value="1"/>
</dbReference>
<dbReference type="SMART" id="SM00382">
    <property type="entry name" value="AAA"/>
    <property type="match status" value="1"/>
</dbReference>
<evidence type="ECO:0000313" key="11">
    <source>
        <dbReference type="Proteomes" id="UP000013167"/>
    </source>
</evidence>
<dbReference type="InterPro" id="IPR001579">
    <property type="entry name" value="Glyco_hydro_18_chit_AS"/>
</dbReference>
<sequence length="297" mass="31933">MGTNAISMRGLTKTYGRKRAVDGIDLDIESGEVFAILGPNGAGKTTTVEILEGYRDRDAGDVRVLGTDPQGANRHWRNRVGIVLQSTTGLDLLTPREALRANAKFYSQTRDLDEVIHAVGLDEKADARIAGLSGGQKRRVDVGLGIIGRPELLFLDEPTTGFDPQARRDFWQLIRSLADEGTTIVLTTHYLDEAEALADRVGVIAGGKLLALDTPTGLGGRDTEEATIVWEEAGTRHTLRSAEPTAEVGRLSARFGGEVPGLQVTRPSLEDVYLELIRPHVDADALAAGSTTGEVAR</sequence>
<dbReference type="OrthoDB" id="9804819at2"/>
<gene>
    <name evidence="10" type="ORF">BN10_1130004</name>
</gene>
<keyword evidence="6" id="KW-1278">Translocase</keyword>
<dbReference type="InterPro" id="IPR050763">
    <property type="entry name" value="ABC_transporter_ATP-binding"/>
</dbReference>
<evidence type="ECO:0000259" key="9">
    <source>
        <dbReference type="PROSITE" id="PS50893"/>
    </source>
</evidence>
<dbReference type="PROSITE" id="PS01095">
    <property type="entry name" value="GH18_1"/>
    <property type="match status" value="1"/>
</dbReference>
<dbReference type="Proteomes" id="UP000013167">
    <property type="component" value="Unassembled WGS sequence"/>
</dbReference>
<dbReference type="GO" id="GO:0005975">
    <property type="term" value="P:carbohydrate metabolic process"/>
    <property type="evidence" value="ECO:0007669"/>
    <property type="project" value="InterPro"/>
</dbReference>
<evidence type="ECO:0000256" key="5">
    <source>
        <dbReference type="ARBA" id="ARBA00022840"/>
    </source>
</evidence>
<comment type="subcellular location">
    <subcellularLocation>
        <location evidence="1">Cell membrane</location>
        <topology evidence="1">Peripheral membrane protein</topology>
    </subcellularLocation>
</comment>
<dbReference type="GO" id="GO:0046677">
    <property type="term" value="P:response to antibiotic"/>
    <property type="evidence" value="ECO:0007669"/>
    <property type="project" value="UniProtKB-KW"/>
</dbReference>
<dbReference type="InterPro" id="IPR003439">
    <property type="entry name" value="ABC_transporter-like_ATP-bd"/>
</dbReference>
<evidence type="ECO:0000256" key="3">
    <source>
        <dbReference type="ARBA" id="ARBA00022475"/>
    </source>
</evidence>
<dbReference type="EMBL" id="CAIZ01000017">
    <property type="protein sequence ID" value="CCH68692.1"/>
    <property type="molecule type" value="Genomic_DNA"/>
</dbReference>
<protein>
    <submittedName>
        <fullName evidence="10">Putative ABC transporter ATP-binding protein</fullName>
    </submittedName>
</protein>
<comment type="caution">
    <text evidence="10">The sequence shown here is derived from an EMBL/GenBank/DDBJ whole genome shotgun (WGS) entry which is preliminary data.</text>
</comment>
<keyword evidence="11" id="KW-1185">Reference proteome</keyword>
<dbReference type="PROSITE" id="PS50893">
    <property type="entry name" value="ABC_TRANSPORTER_2"/>
    <property type="match status" value="1"/>
</dbReference>
<dbReference type="GO" id="GO:0005524">
    <property type="term" value="F:ATP binding"/>
    <property type="evidence" value="ECO:0007669"/>
    <property type="project" value="UniProtKB-KW"/>
</dbReference>
<dbReference type="AlphaFoldDB" id="N0DXT0"/>
<keyword evidence="3" id="KW-1003">Cell membrane</keyword>
<dbReference type="STRING" id="1193181.BN10_1130004"/>
<accession>N0DXT0</accession>
<keyword evidence="2" id="KW-0813">Transport</keyword>
<evidence type="ECO:0000256" key="4">
    <source>
        <dbReference type="ARBA" id="ARBA00022741"/>
    </source>
</evidence>
<dbReference type="PROSITE" id="PS00211">
    <property type="entry name" value="ABC_TRANSPORTER_1"/>
    <property type="match status" value="1"/>
</dbReference>
<name>N0DXT0_9MICO</name>
<dbReference type="Gene3D" id="3.40.50.300">
    <property type="entry name" value="P-loop containing nucleotide triphosphate hydrolases"/>
    <property type="match status" value="1"/>
</dbReference>
<proteinExistence type="predicted"/>
<evidence type="ECO:0000256" key="2">
    <source>
        <dbReference type="ARBA" id="ARBA00022448"/>
    </source>
</evidence>
<dbReference type="PANTHER" id="PTHR42711:SF17">
    <property type="entry name" value="ABC TRANSPORTER ATP-BINDING PROTEIN"/>
    <property type="match status" value="1"/>
</dbReference>
<dbReference type="InterPro" id="IPR027417">
    <property type="entry name" value="P-loop_NTPase"/>
</dbReference>
<evidence type="ECO:0000313" key="10">
    <source>
        <dbReference type="EMBL" id="CCH68692.1"/>
    </source>
</evidence>
<evidence type="ECO:0000256" key="1">
    <source>
        <dbReference type="ARBA" id="ARBA00004202"/>
    </source>
</evidence>
<evidence type="ECO:0000256" key="6">
    <source>
        <dbReference type="ARBA" id="ARBA00022967"/>
    </source>
</evidence>
<keyword evidence="8" id="KW-0046">Antibiotic resistance</keyword>
<keyword evidence="4" id="KW-0547">Nucleotide-binding</keyword>
<dbReference type="RefSeq" id="WP_010851591.1">
    <property type="nucleotide sequence ID" value="NZ_HF570956.1"/>
</dbReference>
<dbReference type="HOGENOM" id="CLU_000604_1_2_11"/>
<keyword evidence="7" id="KW-0472">Membrane</keyword>
<dbReference type="FunFam" id="3.40.50.300:FF:000589">
    <property type="entry name" value="ABC transporter, ATP-binding subunit"/>
    <property type="match status" value="1"/>
</dbReference>
<evidence type="ECO:0000256" key="7">
    <source>
        <dbReference type="ARBA" id="ARBA00023136"/>
    </source>
</evidence>
<keyword evidence="5 10" id="KW-0067">ATP-binding</keyword>
<dbReference type="eggNOG" id="COG1131">
    <property type="taxonomic scope" value="Bacteria"/>
</dbReference>
<dbReference type="GO" id="GO:0004553">
    <property type="term" value="F:hydrolase activity, hydrolyzing O-glycosyl compounds"/>
    <property type="evidence" value="ECO:0007669"/>
    <property type="project" value="InterPro"/>
</dbReference>
<organism evidence="10 11">
    <name type="scientific">Phycicoccus elongatus Lp2</name>
    <dbReference type="NCBI Taxonomy" id="1193181"/>
    <lineage>
        <taxon>Bacteria</taxon>
        <taxon>Bacillati</taxon>
        <taxon>Actinomycetota</taxon>
        <taxon>Actinomycetes</taxon>
        <taxon>Micrococcales</taxon>
        <taxon>Intrasporangiaceae</taxon>
        <taxon>Phycicoccus</taxon>
    </lineage>
</organism>
<dbReference type="CDD" id="cd03230">
    <property type="entry name" value="ABC_DR_subfamily_A"/>
    <property type="match status" value="1"/>
</dbReference>
<dbReference type="GO" id="GO:0005886">
    <property type="term" value="C:plasma membrane"/>
    <property type="evidence" value="ECO:0007669"/>
    <property type="project" value="UniProtKB-SubCell"/>
</dbReference>
<dbReference type="InterPro" id="IPR003593">
    <property type="entry name" value="AAA+_ATPase"/>
</dbReference>
<dbReference type="InterPro" id="IPR017871">
    <property type="entry name" value="ABC_transporter-like_CS"/>
</dbReference>
<feature type="domain" description="ABC transporter" evidence="9">
    <location>
        <begin position="6"/>
        <end position="231"/>
    </location>
</feature>
<dbReference type="GO" id="GO:0016887">
    <property type="term" value="F:ATP hydrolysis activity"/>
    <property type="evidence" value="ECO:0007669"/>
    <property type="project" value="InterPro"/>
</dbReference>
<reference evidence="10 11" key="1">
    <citation type="journal article" date="2013" name="ISME J.">
        <title>A metabolic model for members of the genus Tetrasphaera involved in enhanced biological phosphorus removal.</title>
        <authorList>
            <person name="Kristiansen R."/>
            <person name="Nguyen H.T.T."/>
            <person name="Saunders A.M."/>
            <person name="Nielsen J.L."/>
            <person name="Wimmer R."/>
            <person name="Le V.Q."/>
            <person name="McIlroy S.J."/>
            <person name="Petrovski S."/>
            <person name="Seviour R.J."/>
            <person name="Calteau A."/>
            <person name="Nielsen K.L."/>
            <person name="Nielsen P.H."/>
        </authorList>
    </citation>
    <scope>NUCLEOTIDE SEQUENCE [LARGE SCALE GENOMIC DNA]</scope>
    <source>
        <strain evidence="10 11">Lp2</strain>
    </source>
</reference>
<dbReference type="PANTHER" id="PTHR42711">
    <property type="entry name" value="ABC TRANSPORTER ATP-BINDING PROTEIN"/>
    <property type="match status" value="1"/>
</dbReference>
<evidence type="ECO:0000256" key="8">
    <source>
        <dbReference type="ARBA" id="ARBA00023251"/>
    </source>
</evidence>
<dbReference type="Pfam" id="PF00005">
    <property type="entry name" value="ABC_tran"/>
    <property type="match status" value="1"/>
</dbReference>